<evidence type="ECO:0000313" key="1">
    <source>
        <dbReference type="EMBL" id="KAA8577335.1"/>
    </source>
</evidence>
<proteinExistence type="predicted"/>
<organism evidence="1 2">
    <name type="scientific">Monilinia fructicola</name>
    <name type="common">Brown rot fungus</name>
    <name type="synonym">Ciboria fructicola</name>
    <dbReference type="NCBI Taxonomy" id="38448"/>
    <lineage>
        <taxon>Eukaryota</taxon>
        <taxon>Fungi</taxon>
        <taxon>Dikarya</taxon>
        <taxon>Ascomycota</taxon>
        <taxon>Pezizomycotina</taxon>
        <taxon>Leotiomycetes</taxon>
        <taxon>Helotiales</taxon>
        <taxon>Sclerotiniaceae</taxon>
        <taxon>Monilinia</taxon>
    </lineage>
</organism>
<dbReference type="AlphaFoldDB" id="A0A5M9KED4"/>
<evidence type="ECO:0000313" key="2">
    <source>
        <dbReference type="Proteomes" id="UP000322873"/>
    </source>
</evidence>
<reference evidence="1 2" key="1">
    <citation type="submission" date="2019-06" db="EMBL/GenBank/DDBJ databases">
        <title>Genome Sequence of the Brown Rot Fungal Pathogen Monilinia fructicola.</title>
        <authorList>
            <person name="De Miccolis Angelini R.M."/>
            <person name="Landi L."/>
            <person name="Abate D."/>
            <person name="Pollastro S."/>
            <person name="Romanazzi G."/>
            <person name="Faretra F."/>
        </authorList>
    </citation>
    <scope>NUCLEOTIDE SEQUENCE [LARGE SCALE GENOMIC DNA]</scope>
    <source>
        <strain evidence="1 2">Mfrc123</strain>
    </source>
</reference>
<gene>
    <name evidence="1" type="ORF">EYC84_007298</name>
</gene>
<keyword evidence="2" id="KW-1185">Reference proteome</keyword>
<protein>
    <submittedName>
        <fullName evidence="1">Uncharacterized protein</fullName>
    </submittedName>
</protein>
<sequence>MLGYHNNLNLMQIILPLIYTKTASTGRHEHHKLNKAFWFESELTFRFSHSSEITSENLKAEQSMNAH</sequence>
<dbReference type="Proteomes" id="UP000322873">
    <property type="component" value="Unassembled WGS sequence"/>
</dbReference>
<name>A0A5M9KED4_MONFR</name>
<accession>A0A5M9KED4</accession>
<dbReference type="EMBL" id="VICG01000001">
    <property type="protein sequence ID" value="KAA8577335.1"/>
    <property type="molecule type" value="Genomic_DNA"/>
</dbReference>
<comment type="caution">
    <text evidence="1">The sequence shown here is derived from an EMBL/GenBank/DDBJ whole genome shotgun (WGS) entry which is preliminary data.</text>
</comment>